<feature type="transmembrane region" description="Helical" evidence="2">
    <location>
        <begin position="86"/>
        <end position="110"/>
    </location>
</feature>
<accession>A0AA37SG81</accession>
<proteinExistence type="predicted"/>
<organism evidence="3 5">
    <name type="scientific">Gluconobacter sphaericus NBRC 12467</name>
    <dbReference type="NCBI Taxonomy" id="1307951"/>
    <lineage>
        <taxon>Bacteria</taxon>
        <taxon>Pseudomonadati</taxon>
        <taxon>Pseudomonadota</taxon>
        <taxon>Alphaproteobacteria</taxon>
        <taxon>Acetobacterales</taxon>
        <taxon>Acetobacteraceae</taxon>
        <taxon>Gluconobacter</taxon>
    </lineage>
</organism>
<feature type="region of interest" description="Disordered" evidence="1">
    <location>
        <begin position="11"/>
        <end position="49"/>
    </location>
</feature>
<keyword evidence="2" id="KW-1133">Transmembrane helix</keyword>
<dbReference type="AlphaFoldDB" id="A0AA37SG81"/>
<gene>
    <name evidence="3" type="ORF">GCM10007872_16680</name>
    <name evidence="4" type="ORF">GCM10007872_19930</name>
</gene>
<dbReference type="Proteomes" id="UP001156708">
    <property type="component" value="Unassembled WGS sequence"/>
</dbReference>
<dbReference type="RefSeq" id="WP_141352436.1">
    <property type="nucleotide sequence ID" value="NZ_BARA01000113.1"/>
</dbReference>
<evidence type="ECO:0000313" key="3">
    <source>
        <dbReference type="EMBL" id="GLQ84760.1"/>
    </source>
</evidence>
<comment type="caution">
    <text evidence="3">The sequence shown here is derived from an EMBL/GenBank/DDBJ whole genome shotgun (WGS) entry which is preliminary data.</text>
</comment>
<keyword evidence="2" id="KW-0472">Membrane</keyword>
<keyword evidence="5" id="KW-1185">Reference proteome</keyword>
<evidence type="ECO:0000256" key="1">
    <source>
        <dbReference type="SAM" id="MobiDB-lite"/>
    </source>
</evidence>
<sequence length="117" mass="12443">MSELSNVYKFGPTFGSSPRPIDLTRLGEGGGGGNNLPPSGPGGDNGNMEPRIVKLETQMEGVLDTLKGVRDDLRSMRSAQERDFRLLFGAIITASIGLGGLMLGLLALMAHGFKWIP</sequence>
<keyword evidence="2" id="KW-0812">Transmembrane</keyword>
<reference evidence="5" key="2">
    <citation type="journal article" date="2019" name="Int. J. Syst. Evol. Microbiol.">
        <title>The Global Catalogue of Microorganisms (GCM) 10K type strain sequencing project: providing services to taxonomists for standard genome sequencing and annotation.</title>
        <authorList>
            <consortium name="The Broad Institute Genomics Platform"/>
            <consortium name="The Broad Institute Genome Sequencing Center for Infectious Disease"/>
            <person name="Wu L."/>
            <person name="Ma J."/>
        </authorList>
    </citation>
    <scope>NUCLEOTIDE SEQUENCE [LARGE SCALE GENOMIC DNA]</scope>
    <source>
        <strain evidence="5">NBRC 12467</strain>
    </source>
</reference>
<evidence type="ECO:0000256" key="2">
    <source>
        <dbReference type="SAM" id="Phobius"/>
    </source>
</evidence>
<dbReference type="EMBL" id="BSNZ01000013">
    <property type="protein sequence ID" value="GLQ85085.1"/>
    <property type="molecule type" value="Genomic_DNA"/>
</dbReference>
<dbReference type="EMBL" id="BSNZ01000008">
    <property type="protein sequence ID" value="GLQ84760.1"/>
    <property type="molecule type" value="Genomic_DNA"/>
</dbReference>
<reference evidence="3" key="1">
    <citation type="journal article" date="2014" name="Int. J. Syst. Evol. Microbiol.">
        <title>Complete genome sequence of Corynebacterium casei LMG S-19264T (=DSM 44701T), isolated from a smear-ripened cheese.</title>
        <authorList>
            <consortium name="US DOE Joint Genome Institute (JGI-PGF)"/>
            <person name="Walter F."/>
            <person name="Albersmeier A."/>
            <person name="Kalinowski J."/>
            <person name="Ruckert C."/>
        </authorList>
    </citation>
    <scope>NUCLEOTIDE SEQUENCE</scope>
    <source>
        <strain evidence="3">NBRC 12467</strain>
    </source>
</reference>
<reference evidence="3" key="3">
    <citation type="submission" date="2023-01" db="EMBL/GenBank/DDBJ databases">
        <title>Draft genome sequence of Gluconobacter sphaericus strain NBRC 12467.</title>
        <authorList>
            <person name="Sun Q."/>
            <person name="Mori K."/>
        </authorList>
    </citation>
    <scope>NUCLEOTIDE SEQUENCE</scope>
    <source>
        <strain evidence="3">NBRC 12467</strain>
    </source>
</reference>
<evidence type="ECO:0000313" key="5">
    <source>
        <dbReference type="Proteomes" id="UP001156708"/>
    </source>
</evidence>
<evidence type="ECO:0000313" key="4">
    <source>
        <dbReference type="EMBL" id="GLQ85085.1"/>
    </source>
</evidence>
<name>A0AA37SG81_9PROT</name>
<protein>
    <submittedName>
        <fullName evidence="3">Uncharacterized protein</fullName>
    </submittedName>
</protein>